<dbReference type="EMBL" id="LAZR01014689">
    <property type="protein sequence ID" value="KKM16377.1"/>
    <property type="molecule type" value="Genomic_DNA"/>
</dbReference>
<proteinExistence type="predicted"/>
<sequence>MKIGFSSTVEIITKSNKIIKIKIKGKKIIWEILFDNNFLME</sequence>
<evidence type="ECO:0000313" key="1">
    <source>
        <dbReference type="EMBL" id="KKM16377.1"/>
    </source>
</evidence>
<reference evidence="1" key="1">
    <citation type="journal article" date="2015" name="Nature">
        <title>Complex archaea that bridge the gap between prokaryotes and eukaryotes.</title>
        <authorList>
            <person name="Spang A."/>
            <person name="Saw J.H."/>
            <person name="Jorgensen S.L."/>
            <person name="Zaremba-Niedzwiedzka K."/>
            <person name="Martijn J."/>
            <person name="Lind A.E."/>
            <person name="van Eijk R."/>
            <person name="Schleper C."/>
            <person name="Guy L."/>
            <person name="Ettema T.J."/>
        </authorList>
    </citation>
    <scope>NUCLEOTIDE SEQUENCE</scope>
</reference>
<comment type="caution">
    <text evidence="1">The sequence shown here is derived from an EMBL/GenBank/DDBJ whole genome shotgun (WGS) entry which is preliminary data.</text>
</comment>
<organism evidence="1">
    <name type="scientific">marine sediment metagenome</name>
    <dbReference type="NCBI Taxonomy" id="412755"/>
    <lineage>
        <taxon>unclassified sequences</taxon>
        <taxon>metagenomes</taxon>
        <taxon>ecological metagenomes</taxon>
    </lineage>
</organism>
<gene>
    <name evidence="1" type="ORF">LCGC14_1686480</name>
</gene>
<dbReference type="AlphaFoldDB" id="A0A0F9HMH2"/>
<accession>A0A0F9HMH2</accession>
<protein>
    <submittedName>
        <fullName evidence="1">Uncharacterized protein</fullName>
    </submittedName>
</protein>
<name>A0A0F9HMH2_9ZZZZ</name>